<organism evidence="1 2">
    <name type="scientific">Lipomyces orientalis</name>
    <dbReference type="NCBI Taxonomy" id="1233043"/>
    <lineage>
        <taxon>Eukaryota</taxon>
        <taxon>Fungi</taxon>
        <taxon>Dikarya</taxon>
        <taxon>Ascomycota</taxon>
        <taxon>Saccharomycotina</taxon>
        <taxon>Lipomycetes</taxon>
        <taxon>Lipomycetales</taxon>
        <taxon>Lipomycetaceae</taxon>
        <taxon>Lipomyces</taxon>
    </lineage>
</organism>
<dbReference type="EMBL" id="MU970063">
    <property type="protein sequence ID" value="KAK9323321.1"/>
    <property type="molecule type" value="Genomic_DNA"/>
</dbReference>
<evidence type="ECO:0000313" key="1">
    <source>
        <dbReference type="EMBL" id="KAK9323321.1"/>
    </source>
</evidence>
<sequence>MAPSESQEDEAALRPPPHPAPKFNPNQTPRLYVAEGSAVAPVIRPSPWNEMELPYRQTDGRKVDSVYSSGSRSYAPSIRSTRTSSSQASWPSFSSASSISGGSITGSRLSLPIADDYYEDGLLSPAHVVAPDGMRNLDGIPMAGIAMPLRPSGPPLIGGMAIIAENRRSLEAEFDVLAGDVKSVLSQVGRHMMDLSKAAATITECIRLTISACSHHNIPALQLSPMNCPAIATVLKVVLHFSDNLLLGLPYASARSLLLRATSELGIKLKLVPAYAVGVAPPQPRNFAVGNEYNKSDTPASKTLDRLNQLMDVLPKYPVLSEQDGAFVAPIARGFSESFAVISVLFGVPSPSPAHLESVAGLYDVADDIHFFCQKNRILVAAGSHAVSSSTHGHQQKPSRVSMGGFRAPFRTSSSEVPPMSMSIATEDAETLSGTLGGYVYPKVDPNDPSVAAYSQSAFAMTCAHVCLTESRVRRPPVSVPSPVMINMYRETLLKEYARYPAHSEERRAFKRAVAAIDADYPRTTGRSLPPRFGEVLWGERTLCNGMISDVAIVRCRPTLKPTENTLGDDVPFAEFDPSLMFSNLTVTRVIKRLVPGLEVFKYGSTSKYTAGKLNGPRLIYWADGALQSSEFVVAAAPSGMFATGGDSGAWILRKDGISGLGVVGMLHAYDGEHREFGLFTPMTRTLERLREVTGIEWGVVGAKDVEGKDEEDLLVGGSETSDSSHGNDGSILDSSSDSELE</sequence>
<name>A0ACC3TQZ2_9ASCO</name>
<accession>A0ACC3TQZ2</accession>
<proteinExistence type="predicted"/>
<comment type="caution">
    <text evidence="1">The sequence shown here is derived from an EMBL/GenBank/DDBJ whole genome shotgun (WGS) entry which is preliminary data.</text>
</comment>
<gene>
    <name evidence="1" type="ORF">V1517DRAFT_320879</name>
</gene>
<protein>
    <submittedName>
        <fullName evidence="1">Peptidase family S64-domain-containing protein</fullName>
    </submittedName>
</protein>
<dbReference type="Proteomes" id="UP001489719">
    <property type="component" value="Unassembled WGS sequence"/>
</dbReference>
<keyword evidence="2" id="KW-1185">Reference proteome</keyword>
<reference evidence="2" key="1">
    <citation type="journal article" date="2024" name="Front. Bioeng. Biotechnol.">
        <title>Genome-scale model development and genomic sequencing of the oleaginous clade Lipomyces.</title>
        <authorList>
            <person name="Czajka J.J."/>
            <person name="Han Y."/>
            <person name="Kim J."/>
            <person name="Mondo S.J."/>
            <person name="Hofstad B.A."/>
            <person name="Robles A."/>
            <person name="Haridas S."/>
            <person name="Riley R."/>
            <person name="LaButti K."/>
            <person name="Pangilinan J."/>
            <person name="Andreopoulos W."/>
            <person name="Lipzen A."/>
            <person name="Yan J."/>
            <person name="Wang M."/>
            <person name="Ng V."/>
            <person name="Grigoriev I.V."/>
            <person name="Spatafora J.W."/>
            <person name="Magnuson J.K."/>
            <person name="Baker S.E."/>
            <person name="Pomraning K.R."/>
        </authorList>
    </citation>
    <scope>NUCLEOTIDE SEQUENCE [LARGE SCALE GENOMIC DNA]</scope>
    <source>
        <strain evidence="2">CBS 10300</strain>
    </source>
</reference>
<evidence type="ECO:0000313" key="2">
    <source>
        <dbReference type="Proteomes" id="UP001489719"/>
    </source>
</evidence>